<comment type="caution">
    <text evidence="2">The sequence shown here is derived from an EMBL/GenBank/DDBJ whole genome shotgun (WGS) entry which is preliminary data.</text>
</comment>
<dbReference type="EMBL" id="LAZR01057426">
    <property type="protein sequence ID" value="KKK72097.1"/>
    <property type="molecule type" value="Genomic_DNA"/>
</dbReference>
<keyword evidence="1" id="KW-0812">Transmembrane</keyword>
<gene>
    <name evidence="2" type="ORF">LCGC14_2907310</name>
</gene>
<keyword evidence="1" id="KW-1133">Transmembrane helix</keyword>
<name>A0A0F8XSM1_9ZZZZ</name>
<organism evidence="2">
    <name type="scientific">marine sediment metagenome</name>
    <dbReference type="NCBI Taxonomy" id="412755"/>
    <lineage>
        <taxon>unclassified sequences</taxon>
        <taxon>metagenomes</taxon>
        <taxon>ecological metagenomes</taxon>
    </lineage>
</organism>
<feature type="non-terminal residue" evidence="2">
    <location>
        <position position="1"/>
    </location>
</feature>
<sequence>IWFLLGFFCLFSTILNFMPFIKMDGYYMLADLTGMYTLREKSFAYLRQNLFGLFGFGSKEKQFQPTGREKWILWSYGLAGTAFGVLFIAYPFIEFIRFMMHVHSDKAMTVFLGVIVALILYNGVHSAYQMAHSRLHREIVIE</sequence>
<reference evidence="2" key="1">
    <citation type="journal article" date="2015" name="Nature">
        <title>Complex archaea that bridge the gap between prokaryotes and eukaryotes.</title>
        <authorList>
            <person name="Spang A."/>
            <person name="Saw J.H."/>
            <person name="Jorgensen S.L."/>
            <person name="Zaremba-Niedzwiedzka K."/>
            <person name="Martijn J."/>
            <person name="Lind A.E."/>
            <person name="van Eijk R."/>
            <person name="Schleper C."/>
            <person name="Guy L."/>
            <person name="Ettema T.J."/>
        </authorList>
    </citation>
    <scope>NUCLEOTIDE SEQUENCE</scope>
</reference>
<dbReference type="AlphaFoldDB" id="A0A0F8XSM1"/>
<feature type="transmembrane region" description="Helical" evidence="1">
    <location>
        <begin position="71"/>
        <end position="96"/>
    </location>
</feature>
<proteinExistence type="predicted"/>
<evidence type="ECO:0000313" key="2">
    <source>
        <dbReference type="EMBL" id="KKK72097.1"/>
    </source>
</evidence>
<feature type="transmembrane region" description="Helical" evidence="1">
    <location>
        <begin position="108"/>
        <end position="128"/>
    </location>
</feature>
<evidence type="ECO:0000256" key="1">
    <source>
        <dbReference type="SAM" id="Phobius"/>
    </source>
</evidence>
<keyword evidence="1" id="KW-0472">Membrane</keyword>
<accession>A0A0F8XSM1</accession>
<protein>
    <submittedName>
        <fullName evidence="2">Uncharacterized protein</fullName>
    </submittedName>
</protein>